<feature type="transmembrane region" description="Helical" evidence="1">
    <location>
        <begin position="130"/>
        <end position="160"/>
    </location>
</feature>
<keyword evidence="1" id="KW-0812">Transmembrane</keyword>
<feature type="transmembrane region" description="Helical" evidence="1">
    <location>
        <begin position="51"/>
        <end position="70"/>
    </location>
</feature>
<evidence type="ECO:0008006" key="3">
    <source>
        <dbReference type="Google" id="ProtNLM"/>
    </source>
</evidence>
<protein>
    <recommendedName>
        <fullName evidence="3">DUF456 domain-containing protein</fullName>
    </recommendedName>
</protein>
<proteinExistence type="predicted"/>
<feature type="transmembrane region" description="Helical" evidence="1">
    <location>
        <begin position="29"/>
        <end position="45"/>
    </location>
</feature>
<comment type="caution">
    <text evidence="2">The sequence shown here is derived from an EMBL/GenBank/DDBJ whole genome shotgun (WGS) entry which is preliminary data.</text>
</comment>
<accession>X0VEY4</accession>
<organism evidence="2">
    <name type="scientific">marine sediment metagenome</name>
    <dbReference type="NCBI Taxonomy" id="412755"/>
    <lineage>
        <taxon>unclassified sequences</taxon>
        <taxon>metagenomes</taxon>
        <taxon>ecological metagenomes</taxon>
    </lineage>
</organism>
<sequence length="162" mass="16665">MYDIAVTIIVGLVMFIGLLGAIVPGFPDIVLIWGAALGYGLYMGWGERGIWLFGLISLLGLAGLFTELWVSGTGAKMGGASIRAIFAGIALGFVALLLSGPVGGVIGLLLGTYLAEYVRLQDANKAAQAMLGMGLGCGASFGIKLILGLGMAVVWVVWVVMG</sequence>
<name>X0VEY4_9ZZZZ</name>
<dbReference type="InterPro" id="IPR007403">
    <property type="entry name" value="DUF456"/>
</dbReference>
<dbReference type="AlphaFoldDB" id="X0VEY4"/>
<feature type="transmembrane region" description="Helical" evidence="1">
    <location>
        <begin position="6"/>
        <end position="22"/>
    </location>
</feature>
<keyword evidence="1" id="KW-1133">Transmembrane helix</keyword>
<gene>
    <name evidence="2" type="ORF">S01H1_20246</name>
</gene>
<dbReference type="EMBL" id="BARS01011047">
    <property type="protein sequence ID" value="GAF99095.1"/>
    <property type="molecule type" value="Genomic_DNA"/>
</dbReference>
<dbReference type="Pfam" id="PF04306">
    <property type="entry name" value="DUF456"/>
    <property type="match status" value="1"/>
</dbReference>
<keyword evidence="1" id="KW-0472">Membrane</keyword>
<evidence type="ECO:0000313" key="2">
    <source>
        <dbReference type="EMBL" id="GAF99095.1"/>
    </source>
</evidence>
<evidence type="ECO:0000256" key="1">
    <source>
        <dbReference type="SAM" id="Phobius"/>
    </source>
</evidence>
<reference evidence="2" key="1">
    <citation type="journal article" date="2014" name="Front. Microbiol.">
        <title>High frequency of phylogenetically diverse reductive dehalogenase-homologous genes in deep subseafloor sedimentary metagenomes.</title>
        <authorList>
            <person name="Kawai M."/>
            <person name="Futagami T."/>
            <person name="Toyoda A."/>
            <person name="Takaki Y."/>
            <person name="Nishi S."/>
            <person name="Hori S."/>
            <person name="Arai W."/>
            <person name="Tsubouchi T."/>
            <person name="Morono Y."/>
            <person name="Uchiyama I."/>
            <person name="Ito T."/>
            <person name="Fujiyama A."/>
            <person name="Inagaki F."/>
            <person name="Takami H."/>
        </authorList>
    </citation>
    <scope>NUCLEOTIDE SEQUENCE</scope>
    <source>
        <strain evidence="2">Expedition CK06-06</strain>
    </source>
</reference>
<feature type="transmembrane region" description="Helical" evidence="1">
    <location>
        <begin position="82"/>
        <end position="110"/>
    </location>
</feature>